<proteinExistence type="predicted"/>
<organism evidence="3 4">
    <name type="scientific">Acrobeloides nanus</name>
    <dbReference type="NCBI Taxonomy" id="290746"/>
    <lineage>
        <taxon>Eukaryota</taxon>
        <taxon>Metazoa</taxon>
        <taxon>Ecdysozoa</taxon>
        <taxon>Nematoda</taxon>
        <taxon>Chromadorea</taxon>
        <taxon>Rhabditida</taxon>
        <taxon>Tylenchina</taxon>
        <taxon>Cephalobomorpha</taxon>
        <taxon>Cephaloboidea</taxon>
        <taxon>Cephalobidae</taxon>
        <taxon>Acrobeloides</taxon>
    </lineage>
</organism>
<dbReference type="WBParaSite" id="ACRNAN_scaffold2212.g27857.t1">
    <property type="protein sequence ID" value="ACRNAN_scaffold2212.g27857.t1"/>
    <property type="gene ID" value="ACRNAN_scaffold2212.g27857"/>
</dbReference>
<feature type="compositionally biased region" description="Polar residues" evidence="1">
    <location>
        <begin position="53"/>
        <end position="70"/>
    </location>
</feature>
<keyword evidence="3" id="KW-1185">Reference proteome</keyword>
<accession>A0A914DAB9</accession>
<evidence type="ECO:0000256" key="2">
    <source>
        <dbReference type="SAM" id="SignalP"/>
    </source>
</evidence>
<reference evidence="4" key="1">
    <citation type="submission" date="2022-11" db="UniProtKB">
        <authorList>
            <consortium name="WormBaseParasite"/>
        </authorList>
    </citation>
    <scope>IDENTIFICATION</scope>
</reference>
<dbReference type="Proteomes" id="UP000887540">
    <property type="component" value="Unplaced"/>
</dbReference>
<evidence type="ECO:0000313" key="4">
    <source>
        <dbReference type="WBParaSite" id="ACRNAN_scaffold2212.g27857.t1"/>
    </source>
</evidence>
<evidence type="ECO:0000313" key="3">
    <source>
        <dbReference type="Proteomes" id="UP000887540"/>
    </source>
</evidence>
<evidence type="ECO:0000256" key="1">
    <source>
        <dbReference type="SAM" id="MobiDB-lite"/>
    </source>
</evidence>
<name>A0A914DAB9_9BILA</name>
<feature type="chain" id="PRO_5036710463" evidence="2">
    <location>
        <begin position="25"/>
        <end position="128"/>
    </location>
</feature>
<dbReference type="AlphaFoldDB" id="A0A914DAB9"/>
<feature type="region of interest" description="Disordered" evidence="1">
    <location>
        <begin position="45"/>
        <end position="72"/>
    </location>
</feature>
<feature type="signal peptide" evidence="2">
    <location>
        <begin position="1"/>
        <end position="24"/>
    </location>
</feature>
<protein>
    <submittedName>
        <fullName evidence="4">Uncharacterized protein</fullName>
    </submittedName>
</protein>
<sequence>MYTKSSTLLLLAIVHIILLLISEAKPTFSWSHELDKSYEKRAIEKHEDDSVHPTPSVSYQKSSPLKNQGVTPAVENQKRARNFFGVSHEHETFKPSKYEKNCFFSPVNCVVYRSKINGVNVILRRAES</sequence>
<keyword evidence="2" id="KW-0732">Signal</keyword>